<dbReference type="InterPro" id="IPR007427">
    <property type="entry name" value="DUF475"/>
</dbReference>
<feature type="transmembrane region" description="Helical" evidence="1">
    <location>
        <begin position="279"/>
        <end position="299"/>
    </location>
</feature>
<dbReference type="PANTHER" id="PTHR30238">
    <property type="entry name" value="MEMBRANE BOUND PREDICTED REDOX MODULATOR"/>
    <property type="match status" value="1"/>
</dbReference>
<organism evidence="2 3">
    <name type="scientific">Peredibacter starrii</name>
    <dbReference type="NCBI Taxonomy" id="28202"/>
    <lineage>
        <taxon>Bacteria</taxon>
        <taxon>Pseudomonadati</taxon>
        <taxon>Bdellovibrionota</taxon>
        <taxon>Bacteriovoracia</taxon>
        <taxon>Bacteriovoracales</taxon>
        <taxon>Bacteriovoracaceae</taxon>
        <taxon>Peredibacter</taxon>
    </lineage>
</organism>
<feature type="transmembrane region" description="Helical" evidence="1">
    <location>
        <begin position="61"/>
        <end position="88"/>
    </location>
</feature>
<dbReference type="NCBIfam" id="NF010620">
    <property type="entry name" value="PRK14013.2-6"/>
    <property type="match status" value="1"/>
</dbReference>
<keyword evidence="1" id="KW-0472">Membrane</keyword>
<dbReference type="KEGG" id="psti:SOO65_08865"/>
<evidence type="ECO:0000256" key="1">
    <source>
        <dbReference type="SAM" id="Phobius"/>
    </source>
</evidence>
<evidence type="ECO:0000313" key="2">
    <source>
        <dbReference type="EMBL" id="WPU66859.1"/>
    </source>
</evidence>
<dbReference type="Pfam" id="PF04332">
    <property type="entry name" value="DUF475"/>
    <property type="match status" value="1"/>
</dbReference>
<feature type="transmembrane region" description="Helical" evidence="1">
    <location>
        <begin position="113"/>
        <end position="132"/>
    </location>
</feature>
<feature type="transmembrane region" description="Helical" evidence="1">
    <location>
        <begin position="305"/>
        <end position="325"/>
    </location>
</feature>
<protein>
    <submittedName>
        <fullName evidence="2">DUF475 domain-containing protein</fullName>
    </submittedName>
</protein>
<evidence type="ECO:0000313" key="3">
    <source>
        <dbReference type="Proteomes" id="UP001324634"/>
    </source>
</evidence>
<reference evidence="2 3" key="1">
    <citation type="submission" date="2023-11" db="EMBL/GenBank/DDBJ databases">
        <title>Peredibacter starrii A3.12.</title>
        <authorList>
            <person name="Mitchell R.J."/>
        </authorList>
    </citation>
    <scope>NUCLEOTIDE SEQUENCE [LARGE SCALE GENOMIC DNA]</scope>
    <source>
        <strain evidence="2 3">A3.12</strain>
    </source>
</reference>
<keyword evidence="3" id="KW-1185">Reference proteome</keyword>
<dbReference type="AlphaFoldDB" id="A0AAX4HU14"/>
<dbReference type="PANTHER" id="PTHR30238:SF4">
    <property type="entry name" value="SLL1022 PROTEIN"/>
    <property type="match status" value="1"/>
</dbReference>
<proteinExistence type="predicted"/>
<gene>
    <name evidence="2" type="ORF">SOO65_08865</name>
</gene>
<dbReference type="Proteomes" id="UP001324634">
    <property type="component" value="Chromosome"/>
</dbReference>
<keyword evidence="1" id="KW-0812">Transmembrane</keyword>
<feature type="transmembrane region" description="Helical" evidence="1">
    <location>
        <begin position="181"/>
        <end position="199"/>
    </location>
</feature>
<name>A0AAX4HU14_9BACT</name>
<accession>A0AAX4HU14</accession>
<dbReference type="EMBL" id="CP139487">
    <property type="protein sequence ID" value="WPU66859.1"/>
    <property type="molecule type" value="Genomic_DNA"/>
</dbReference>
<feature type="transmembrane region" description="Helical" evidence="1">
    <location>
        <begin position="25"/>
        <end position="49"/>
    </location>
</feature>
<sequence length="330" mass="36490">MVGGIAALVVGHSYTGTIRGAFKAWFIALVLSILEISLSFDNAVVNALILKKMTHKWQHRFLTWGILIAVFGMRLVFPLILVGVLGHINPIEALKLALFSPADYAHIMMKSRISIAAFGGAFLFLVAMKYFFEHRKEVYWIHSIERPLSAMGRLNAAEIAVTLFTLYLFSRFQMPSEQMNFLAAGIGGVITFILVDGLSEFLNSSGQGKHIDLNRTSMSLFLYLEVLDASFSFDGVVGAFAITNNLFIIMIGLGVGAFFVRSITIMLVEKNTLHQYRYLEHGAFYAIGILAMIMFVGTIKEIPEVFTGLIGIIVIGAAIISSIRYNARNS</sequence>
<keyword evidence="1" id="KW-1133">Transmembrane helix</keyword>
<feature type="transmembrane region" description="Helical" evidence="1">
    <location>
        <begin position="247"/>
        <end position="267"/>
    </location>
</feature>